<proteinExistence type="predicted"/>
<reference evidence="1 2" key="1">
    <citation type="journal article" date="2016" name="Proc. Natl. Acad. Sci. U.S.A.">
        <title>Lipid metabolic changes in an early divergent fungus govern the establishment of a mutualistic symbiosis with endobacteria.</title>
        <authorList>
            <person name="Lastovetsky O.A."/>
            <person name="Gaspar M.L."/>
            <person name="Mondo S.J."/>
            <person name="LaButti K.M."/>
            <person name="Sandor L."/>
            <person name="Grigoriev I.V."/>
            <person name="Henry S.A."/>
            <person name="Pawlowska T.E."/>
        </authorList>
    </citation>
    <scope>NUCLEOTIDE SEQUENCE [LARGE SCALE GENOMIC DNA]</scope>
    <source>
        <strain evidence="1 2">ATCC 52813</strain>
    </source>
</reference>
<keyword evidence="2" id="KW-1185">Reference proteome</keyword>
<feature type="non-terminal residue" evidence="1">
    <location>
        <position position="98"/>
    </location>
</feature>
<dbReference type="EMBL" id="KZ303882">
    <property type="protein sequence ID" value="PHZ07270.1"/>
    <property type="molecule type" value="Genomic_DNA"/>
</dbReference>
<evidence type="ECO:0000313" key="1">
    <source>
        <dbReference type="EMBL" id="PHZ07270.1"/>
    </source>
</evidence>
<gene>
    <name evidence="1" type="ORF">RHIMIDRAFT_296055</name>
</gene>
<dbReference type="AlphaFoldDB" id="A0A2G4SEQ9"/>
<organism evidence="1 2">
    <name type="scientific">Rhizopus microsporus ATCC 52813</name>
    <dbReference type="NCBI Taxonomy" id="1340429"/>
    <lineage>
        <taxon>Eukaryota</taxon>
        <taxon>Fungi</taxon>
        <taxon>Fungi incertae sedis</taxon>
        <taxon>Mucoromycota</taxon>
        <taxon>Mucoromycotina</taxon>
        <taxon>Mucoromycetes</taxon>
        <taxon>Mucorales</taxon>
        <taxon>Mucorineae</taxon>
        <taxon>Rhizopodaceae</taxon>
        <taxon>Rhizopus</taxon>
    </lineage>
</organism>
<sequence>MVMNGYIIWQMLKEVLFPNKATIHHHSPSFTAIRHSPLFTTLHHSSPLFTTLHHYSPLFTTIHHYSPPFTIACRPLLSSIQKKDGSGKSEIKETEWQE</sequence>
<dbReference type="Proteomes" id="UP000242254">
    <property type="component" value="Unassembled WGS sequence"/>
</dbReference>
<dbReference type="GeneID" id="35445226"/>
<dbReference type="RefSeq" id="XP_023460978.1">
    <property type="nucleotide sequence ID" value="XM_023614237.1"/>
</dbReference>
<name>A0A2G4SEQ9_RHIZD</name>
<protein>
    <submittedName>
        <fullName evidence="1">Uncharacterized protein</fullName>
    </submittedName>
</protein>
<accession>A0A2G4SEQ9</accession>
<evidence type="ECO:0000313" key="2">
    <source>
        <dbReference type="Proteomes" id="UP000242254"/>
    </source>
</evidence>